<dbReference type="GO" id="GO:0043190">
    <property type="term" value="C:ATP-binding cassette (ABC) transporter complex"/>
    <property type="evidence" value="ECO:0007669"/>
    <property type="project" value="InterPro"/>
</dbReference>
<name>A0A2V3VZ66_9BACI</name>
<feature type="signal peptide" evidence="5">
    <location>
        <begin position="1"/>
        <end position="21"/>
    </location>
</feature>
<evidence type="ECO:0000256" key="2">
    <source>
        <dbReference type="ARBA" id="ARBA00022448"/>
    </source>
</evidence>
<evidence type="ECO:0000256" key="3">
    <source>
        <dbReference type="ARBA" id="ARBA00022475"/>
    </source>
</evidence>
<dbReference type="PANTHER" id="PTHR47737:SF1">
    <property type="entry name" value="GLYCINE BETAINE_PROLINE BETAINE TRANSPORT SYSTEM PERMEASE PROTEIN PROW"/>
    <property type="match status" value="1"/>
</dbReference>
<proteinExistence type="predicted"/>
<organism evidence="7 8">
    <name type="scientific">Streptohalobacillus salinus</name>
    <dbReference type="NCBI Taxonomy" id="621096"/>
    <lineage>
        <taxon>Bacteria</taxon>
        <taxon>Bacillati</taxon>
        <taxon>Bacillota</taxon>
        <taxon>Bacilli</taxon>
        <taxon>Bacillales</taxon>
        <taxon>Bacillaceae</taxon>
        <taxon>Streptohalobacillus</taxon>
    </lineage>
</organism>
<evidence type="ECO:0000259" key="6">
    <source>
        <dbReference type="Pfam" id="PF04069"/>
    </source>
</evidence>
<dbReference type="GO" id="GO:0015226">
    <property type="term" value="F:carnitine transmembrane transporter activity"/>
    <property type="evidence" value="ECO:0007669"/>
    <property type="project" value="TreeGrafter"/>
</dbReference>
<dbReference type="Pfam" id="PF04069">
    <property type="entry name" value="OpuAC"/>
    <property type="match status" value="2"/>
</dbReference>
<keyword evidence="2" id="KW-0813">Transport</keyword>
<dbReference type="PANTHER" id="PTHR47737">
    <property type="entry name" value="GLYCINE BETAINE/PROLINE BETAINE TRANSPORT SYSTEM PERMEASE PROTEIN PROW"/>
    <property type="match status" value="1"/>
</dbReference>
<dbReference type="GO" id="GO:0015871">
    <property type="term" value="P:choline transport"/>
    <property type="evidence" value="ECO:0007669"/>
    <property type="project" value="TreeGrafter"/>
</dbReference>
<dbReference type="Gene3D" id="3.40.190.100">
    <property type="entry name" value="Glycine betaine-binding periplasmic protein, domain 2"/>
    <property type="match status" value="1"/>
</dbReference>
<keyword evidence="4" id="KW-0472">Membrane</keyword>
<dbReference type="Proteomes" id="UP000247922">
    <property type="component" value="Unassembled WGS sequence"/>
</dbReference>
<feature type="domain" description="ABC-type glycine betaine transport system substrate-binding" evidence="6">
    <location>
        <begin position="193"/>
        <end position="298"/>
    </location>
</feature>
<keyword evidence="5" id="KW-0732">Signal</keyword>
<keyword evidence="8" id="KW-1185">Reference proteome</keyword>
<dbReference type="EMBL" id="QJJR01000016">
    <property type="protein sequence ID" value="PXW87343.1"/>
    <property type="molecule type" value="Genomic_DNA"/>
</dbReference>
<dbReference type="SUPFAM" id="SSF53850">
    <property type="entry name" value="Periplasmic binding protein-like II"/>
    <property type="match status" value="2"/>
</dbReference>
<evidence type="ECO:0000313" key="7">
    <source>
        <dbReference type="EMBL" id="PXW87343.1"/>
    </source>
</evidence>
<feature type="chain" id="PRO_5039365558" evidence="5">
    <location>
        <begin position="22"/>
        <end position="299"/>
    </location>
</feature>
<dbReference type="GO" id="GO:0031460">
    <property type="term" value="P:glycine betaine transport"/>
    <property type="evidence" value="ECO:0007669"/>
    <property type="project" value="TreeGrafter"/>
</dbReference>
<feature type="domain" description="ABC-type glycine betaine transport system substrate-binding" evidence="6">
    <location>
        <begin position="35"/>
        <end position="174"/>
    </location>
</feature>
<evidence type="ECO:0000256" key="5">
    <source>
        <dbReference type="SAM" id="SignalP"/>
    </source>
</evidence>
<gene>
    <name evidence="7" type="ORF">DES38_11630</name>
</gene>
<accession>A0A2V3VZ66</accession>
<evidence type="ECO:0000256" key="1">
    <source>
        <dbReference type="ARBA" id="ARBA00004236"/>
    </source>
</evidence>
<dbReference type="InterPro" id="IPR007210">
    <property type="entry name" value="ABC_Gly_betaine_transp_sub-bd"/>
</dbReference>
<protein>
    <submittedName>
        <fullName evidence="7">Glycine betaine/proline transport system substrate-binding protein</fullName>
    </submittedName>
</protein>
<dbReference type="PROSITE" id="PS51257">
    <property type="entry name" value="PROKAR_LIPOPROTEIN"/>
    <property type="match status" value="1"/>
</dbReference>
<evidence type="ECO:0000313" key="8">
    <source>
        <dbReference type="Proteomes" id="UP000247922"/>
    </source>
</evidence>
<sequence>MLNWKKILLALTIFTLVLITACGEESEESESESAQMDYTITGIEPGAGQTELNEQVIEDYDSFTGWSQQTSSTGAMLTELDNAIQNEEPIIFTAWSPHYMFAKYDLKFLEDPEGIFGEGQYAAKIARLGFEEDFPIAYEILDRFEMEVGVIEDALLLAQEEELDMEELANRWVEGNRDFIDVYTEGLDPVDGKSIEILTTQWNSELFISYVTSEILTEHGFDVTVTSVDPSILFEAIASGSGDVTTSPWLPSTHGELYDRYEGEFLDFGIVYEGSRIGLAVPTYMEVDSLEDFEANPNE</sequence>
<dbReference type="RefSeq" id="WP_110252103.1">
    <property type="nucleotide sequence ID" value="NZ_QJJR01000016.1"/>
</dbReference>
<comment type="caution">
    <text evidence="7">The sequence shown here is derived from an EMBL/GenBank/DDBJ whole genome shotgun (WGS) entry which is preliminary data.</text>
</comment>
<dbReference type="AlphaFoldDB" id="A0A2V3VZ66"/>
<comment type="subcellular location">
    <subcellularLocation>
        <location evidence="1">Cell membrane</location>
    </subcellularLocation>
</comment>
<reference evidence="7 8" key="1">
    <citation type="submission" date="2018-05" db="EMBL/GenBank/DDBJ databases">
        <title>Genomic Encyclopedia of Type Strains, Phase IV (KMG-IV): sequencing the most valuable type-strain genomes for metagenomic binning, comparative biology and taxonomic classification.</title>
        <authorList>
            <person name="Goeker M."/>
        </authorList>
    </citation>
    <scope>NUCLEOTIDE SEQUENCE [LARGE SCALE GENOMIC DNA]</scope>
    <source>
        <strain evidence="7 8">DSM 22440</strain>
    </source>
</reference>
<dbReference type="GO" id="GO:0005275">
    <property type="term" value="F:amine transmembrane transporter activity"/>
    <property type="evidence" value="ECO:0007669"/>
    <property type="project" value="TreeGrafter"/>
</dbReference>
<evidence type="ECO:0000256" key="4">
    <source>
        <dbReference type="ARBA" id="ARBA00023136"/>
    </source>
</evidence>
<dbReference type="Gene3D" id="3.10.105.10">
    <property type="entry name" value="Dipeptide-binding Protein, Domain 3"/>
    <property type="match status" value="1"/>
</dbReference>
<keyword evidence="3" id="KW-1003">Cell membrane</keyword>
<dbReference type="OrthoDB" id="9787902at2"/>